<evidence type="ECO:0000256" key="6">
    <source>
        <dbReference type="ARBA" id="ARBA00023015"/>
    </source>
</evidence>
<dbReference type="InterPro" id="IPR013088">
    <property type="entry name" value="Znf_NHR/GATA"/>
</dbReference>
<evidence type="ECO:0000256" key="2">
    <source>
        <dbReference type="ARBA" id="ARBA00005694"/>
    </source>
</evidence>
<dbReference type="Proteomes" id="UP001164776">
    <property type="component" value="Unassembled WGS sequence"/>
</dbReference>
<proteinExistence type="inferred from homology"/>
<evidence type="ECO:0000313" key="15">
    <source>
        <dbReference type="Proteomes" id="UP001164776"/>
    </source>
</evidence>
<name>A0A9W7XD94_9POAL</name>
<evidence type="ECO:0000256" key="1">
    <source>
        <dbReference type="ARBA" id="ARBA00004123"/>
    </source>
</evidence>
<dbReference type="FunFam" id="3.30.50.10:FF:000025">
    <property type="entry name" value="GATA transcription factor"/>
    <property type="match status" value="1"/>
</dbReference>
<accession>A0A9W7XD94</accession>
<dbReference type="GO" id="GO:0005634">
    <property type="term" value="C:nucleus"/>
    <property type="evidence" value="ECO:0007669"/>
    <property type="project" value="UniProtKB-SubCell"/>
</dbReference>
<keyword evidence="9" id="KW-0804">Transcription</keyword>
<organism evidence="14 15">
    <name type="scientific">Paspalum vaginatum</name>
    <name type="common">seashore paspalum</name>
    <dbReference type="NCBI Taxonomy" id="158149"/>
    <lineage>
        <taxon>Eukaryota</taxon>
        <taxon>Viridiplantae</taxon>
        <taxon>Streptophyta</taxon>
        <taxon>Embryophyta</taxon>
        <taxon>Tracheophyta</taxon>
        <taxon>Spermatophyta</taxon>
        <taxon>Magnoliopsida</taxon>
        <taxon>Liliopsida</taxon>
        <taxon>Poales</taxon>
        <taxon>Poaceae</taxon>
        <taxon>PACMAD clade</taxon>
        <taxon>Panicoideae</taxon>
        <taxon>Andropogonodae</taxon>
        <taxon>Paspaleae</taxon>
        <taxon>Paspalinae</taxon>
        <taxon>Paspalum</taxon>
    </lineage>
</organism>
<comment type="subcellular location">
    <subcellularLocation>
        <location evidence="1">Nucleus</location>
    </subcellularLocation>
</comment>
<reference evidence="14 15" key="1">
    <citation type="submission" date="2022-10" db="EMBL/GenBank/DDBJ databases">
        <title>WGS assembly of Paspalum vaginatum 540-79.</title>
        <authorList>
            <person name="Sun G."/>
            <person name="Wase N."/>
            <person name="Shu S."/>
            <person name="Jenkins J."/>
            <person name="Zhou B."/>
            <person name="Torres-Rodriguez J."/>
            <person name="Chen C."/>
            <person name="Sandor L."/>
            <person name="Plott C."/>
            <person name="Yoshinga Y."/>
            <person name="Daum C."/>
            <person name="Qi P."/>
            <person name="Barry K."/>
            <person name="Lipzen A."/>
            <person name="Berry L."/>
            <person name="Pedersen C."/>
            <person name="Gottilla T."/>
            <person name="Foltz A."/>
            <person name="Yu H."/>
            <person name="O'Malley R."/>
            <person name="Zhang C."/>
            <person name="Devos K."/>
            <person name="Sigmon B."/>
            <person name="Yu B."/>
            <person name="Obata T."/>
            <person name="Schmutz J."/>
            <person name="Schnable J."/>
        </authorList>
    </citation>
    <scope>NUCLEOTIDE SEQUENCE [LARGE SCALE GENOMIC DNA]</scope>
    <source>
        <strain evidence="15">cv. 540-79</strain>
    </source>
</reference>
<dbReference type="InterPro" id="IPR051140">
    <property type="entry name" value="GATA_TF"/>
</dbReference>
<sequence length="216" mass="24056">MEALKRLSEEEQWDGFWVDDLLDLEGFCEADGDEMLPLTSAVVAADQRKLNGGDSQQSSVVPYELPVPELDGDELEWLLSRIMDDDSHSKLPLTPQPPSMVATSFAARPPVLAPVKAKRSKRSRASVWRPLSAAGPHAIGGRRRCNHCSTWNTPQWRAGPEGKRTLCNACGIRYRSGGLFPEYRPARSPTFLSTVHSNSFRKVLKIRRKKNVTATT</sequence>
<keyword evidence="8" id="KW-0010">Activator</keyword>
<dbReference type="PANTHER" id="PTHR45658">
    <property type="entry name" value="GATA TRANSCRIPTION FACTOR"/>
    <property type="match status" value="1"/>
</dbReference>
<evidence type="ECO:0000313" key="14">
    <source>
        <dbReference type="EMBL" id="KAJ1256517.1"/>
    </source>
</evidence>
<keyword evidence="3" id="KW-0479">Metal-binding</keyword>
<dbReference type="OrthoDB" id="2162994at2759"/>
<gene>
    <name evidence="14" type="ORF">BS78_K008800</name>
</gene>
<evidence type="ECO:0000256" key="9">
    <source>
        <dbReference type="ARBA" id="ARBA00023163"/>
    </source>
</evidence>
<dbReference type="GO" id="GO:0008270">
    <property type="term" value="F:zinc ion binding"/>
    <property type="evidence" value="ECO:0007669"/>
    <property type="project" value="UniProtKB-KW"/>
</dbReference>
<evidence type="ECO:0000256" key="11">
    <source>
        <dbReference type="ARBA" id="ARBA00055020"/>
    </source>
</evidence>
<evidence type="ECO:0000256" key="7">
    <source>
        <dbReference type="ARBA" id="ARBA00023125"/>
    </source>
</evidence>
<keyword evidence="4 12" id="KW-0863">Zinc-finger</keyword>
<dbReference type="GO" id="GO:0030154">
    <property type="term" value="P:cell differentiation"/>
    <property type="evidence" value="ECO:0007669"/>
    <property type="project" value="TreeGrafter"/>
</dbReference>
<dbReference type="Gene3D" id="3.30.50.10">
    <property type="entry name" value="Erythroid Transcription Factor GATA-1, subunit A"/>
    <property type="match status" value="1"/>
</dbReference>
<dbReference type="InterPro" id="IPR000679">
    <property type="entry name" value="Znf_GATA"/>
</dbReference>
<keyword evidence="10" id="KW-0539">Nucleus</keyword>
<dbReference type="AlphaFoldDB" id="A0A9W7XD94"/>
<evidence type="ECO:0000256" key="4">
    <source>
        <dbReference type="ARBA" id="ARBA00022771"/>
    </source>
</evidence>
<dbReference type="PROSITE" id="PS50114">
    <property type="entry name" value="GATA_ZN_FINGER_2"/>
    <property type="match status" value="1"/>
</dbReference>
<dbReference type="SUPFAM" id="SSF57716">
    <property type="entry name" value="Glucocorticoid receptor-like (DNA-binding domain)"/>
    <property type="match status" value="1"/>
</dbReference>
<keyword evidence="7" id="KW-0238">DNA-binding</keyword>
<feature type="domain" description="GATA-type" evidence="13">
    <location>
        <begin position="143"/>
        <end position="179"/>
    </location>
</feature>
<dbReference type="GO" id="GO:0006355">
    <property type="term" value="P:regulation of DNA-templated transcription"/>
    <property type="evidence" value="ECO:0007669"/>
    <property type="project" value="InterPro"/>
</dbReference>
<dbReference type="Pfam" id="PF00320">
    <property type="entry name" value="GATA"/>
    <property type="match status" value="1"/>
</dbReference>
<dbReference type="SMART" id="SM00401">
    <property type="entry name" value="ZnF_GATA"/>
    <property type="match status" value="1"/>
</dbReference>
<protein>
    <recommendedName>
        <fullName evidence="13">GATA-type domain-containing protein</fullName>
    </recommendedName>
</protein>
<comment type="caution">
    <text evidence="14">The sequence shown here is derived from an EMBL/GenBank/DDBJ whole genome shotgun (WGS) entry which is preliminary data.</text>
</comment>
<dbReference type="CDD" id="cd00202">
    <property type="entry name" value="ZnF_GATA"/>
    <property type="match status" value="1"/>
</dbReference>
<evidence type="ECO:0000256" key="8">
    <source>
        <dbReference type="ARBA" id="ARBA00023159"/>
    </source>
</evidence>
<comment type="function">
    <text evidence="11">Transcriptional activator that specifically binds 5'-GATA-3' or 5'-GAT-3' motifs within gene promoters. May be involved in the regulation of some light-responsive genes.</text>
</comment>
<evidence type="ECO:0000256" key="10">
    <source>
        <dbReference type="ARBA" id="ARBA00023242"/>
    </source>
</evidence>
<dbReference type="EMBL" id="MU629504">
    <property type="protein sequence ID" value="KAJ1256517.1"/>
    <property type="molecule type" value="Genomic_DNA"/>
</dbReference>
<keyword evidence="15" id="KW-1185">Reference proteome</keyword>
<dbReference type="PROSITE" id="PS00344">
    <property type="entry name" value="GATA_ZN_FINGER_1"/>
    <property type="match status" value="1"/>
</dbReference>
<evidence type="ECO:0000259" key="13">
    <source>
        <dbReference type="PROSITE" id="PS50114"/>
    </source>
</evidence>
<keyword evidence="5" id="KW-0862">Zinc</keyword>
<comment type="similarity">
    <text evidence="2">Belongs to the type IV zinc-finger family. Class A subfamily.</text>
</comment>
<evidence type="ECO:0000256" key="5">
    <source>
        <dbReference type="ARBA" id="ARBA00022833"/>
    </source>
</evidence>
<evidence type="ECO:0000256" key="3">
    <source>
        <dbReference type="ARBA" id="ARBA00022723"/>
    </source>
</evidence>
<dbReference type="PANTHER" id="PTHR45658:SF92">
    <property type="entry name" value="GATA TRANSCRIPTION FACTOR 5"/>
    <property type="match status" value="1"/>
</dbReference>
<evidence type="ECO:0000256" key="12">
    <source>
        <dbReference type="PROSITE-ProRule" id="PRU00094"/>
    </source>
</evidence>
<dbReference type="GO" id="GO:0043565">
    <property type="term" value="F:sequence-specific DNA binding"/>
    <property type="evidence" value="ECO:0007669"/>
    <property type="project" value="InterPro"/>
</dbReference>
<keyword evidence="6" id="KW-0805">Transcription regulation</keyword>